<feature type="domain" description="EGF-like" evidence="23">
    <location>
        <begin position="284"/>
        <end position="322"/>
    </location>
</feature>
<dbReference type="InterPro" id="IPR011009">
    <property type="entry name" value="Kinase-like_dom_sf"/>
</dbReference>
<evidence type="ECO:0000256" key="3">
    <source>
        <dbReference type="ARBA" id="ARBA00022527"/>
    </source>
</evidence>
<dbReference type="CDD" id="cd01098">
    <property type="entry name" value="PAN_AP_plant"/>
    <property type="match status" value="1"/>
</dbReference>
<evidence type="ECO:0000313" key="27">
    <source>
        <dbReference type="Proteomes" id="UP000327439"/>
    </source>
</evidence>
<dbReference type="GO" id="GO:0005886">
    <property type="term" value="C:plasma membrane"/>
    <property type="evidence" value="ECO:0007669"/>
    <property type="project" value="UniProtKB-SubCell"/>
</dbReference>
<organism evidence="26 27">
    <name type="scientific">Gossypium barbadense</name>
    <name type="common">Sea Island cotton</name>
    <name type="synonym">Hibiscus barbadensis</name>
    <dbReference type="NCBI Taxonomy" id="3634"/>
    <lineage>
        <taxon>Eukaryota</taxon>
        <taxon>Viridiplantae</taxon>
        <taxon>Streptophyta</taxon>
        <taxon>Embryophyta</taxon>
        <taxon>Tracheophyta</taxon>
        <taxon>Spermatophyta</taxon>
        <taxon>Magnoliopsida</taxon>
        <taxon>eudicotyledons</taxon>
        <taxon>Gunneridae</taxon>
        <taxon>Pentapetalae</taxon>
        <taxon>rosids</taxon>
        <taxon>malvids</taxon>
        <taxon>Malvales</taxon>
        <taxon>Malvaceae</taxon>
        <taxon>Malvoideae</taxon>
        <taxon>Gossypium</taxon>
    </lineage>
</organism>
<feature type="domain" description="Apple" evidence="25">
    <location>
        <begin position="342"/>
        <end position="424"/>
    </location>
</feature>
<dbReference type="Pfam" id="PF11883">
    <property type="entry name" value="DUF3403"/>
    <property type="match status" value="1"/>
</dbReference>
<dbReference type="FunFam" id="2.90.10.10:FF:000029">
    <property type="entry name" value="G-type lectin S-receptor-like serine/threonine-protein kinase"/>
    <property type="match status" value="1"/>
</dbReference>
<evidence type="ECO:0000256" key="6">
    <source>
        <dbReference type="ARBA" id="ARBA00022729"/>
    </source>
</evidence>
<dbReference type="CDD" id="cd14066">
    <property type="entry name" value="STKc_IRAK"/>
    <property type="match status" value="1"/>
</dbReference>
<keyword evidence="7" id="KW-0430">Lectin</keyword>
<feature type="domain" description="Bulb-type lectin" evidence="24">
    <location>
        <begin position="23"/>
        <end position="147"/>
    </location>
</feature>
<keyword evidence="12 20" id="KW-0472">Membrane</keyword>
<keyword evidence="2" id="KW-1003">Cell membrane</keyword>
<feature type="signal peptide" evidence="21">
    <location>
        <begin position="1"/>
        <end position="22"/>
    </location>
</feature>
<dbReference type="InterPro" id="IPR003609">
    <property type="entry name" value="Pan_app"/>
</dbReference>
<evidence type="ECO:0000256" key="8">
    <source>
        <dbReference type="ARBA" id="ARBA00022741"/>
    </source>
</evidence>
<dbReference type="Gene3D" id="3.30.200.20">
    <property type="entry name" value="Phosphorylase Kinase, domain 1"/>
    <property type="match status" value="1"/>
</dbReference>
<comment type="subcellular location">
    <subcellularLocation>
        <location evidence="1">Cell membrane</location>
        <topology evidence="1">Single-pass type I membrane protein</topology>
    </subcellularLocation>
</comment>
<protein>
    <recommendedName>
        <fullName evidence="18">Receptor-like serine/threonine-protein kinase</fullName>
        <ecNumber evidence="18">2.7.11.1</ecNumber>
    </recommendedName>
</protein>
<dbReference type="AlphaFoldDB" id="A0A5J5R1Z0"/>
<dbReference type="Proteomes" id="UP000327439">
    <property type="component" value="Chromosome D06"/>
</dbReference>
<comment type="catalytic activity">
    <reaction evidence="17 18">
        <text>L-seryl-[protein] + ATP = O-phospho-L-seryl-[protein] + ADP + H(+)</text>
        <dbReference type="Rhea" id="RHEA:17989"/>
        <dbReference type="Rhea" id="RHEA-COMP:9863"/>
        <dbReference type="Rhea" id="RHEA-COMP:11604"/>
        <dbReference type="ChEBI" id="CHEBI:15378"/>
        <dbReference type="ChEBI" id="CHEBI:29999"/>
        <dbReference type="ChEBI" id="CHEBI:30616"/>
        <dbReference type="ChEBI" id="CHEBI:83421"/>
        <dbReference type="ChEBI" id="CHEBI:456216"/>
        <dbReference type="EC" id="2.7.11.1"/>
    </reaction>
</comment>
<dbReference type="CDD" id="cd00028">
    <property type="entry name" value="B_lectin"/>
    <property type="match status" value="1"/>
</dbReference>
<name>A0A5J5R1Z0_GOSBA</name>
<dbReference type="InterPro" id="IPR000858">
    <property type="entry name" value="S_locus_glycoprot_dom"/>
</dbReference>
<dbReference type="FunFam" id="3.30.200.20:FF:000330">
    <property type="entry name" value="G-type lectin S-receptor-like serine/threonine-protein kinase At4g03230"/>
    <property type="match status" value="1"/>
</dbReference>
<evidence type="ECO:0000256" key="1">
    <source>
        <dbReference type="ARBA" id="ARBA00004251"/>
    </source>
</evidence>
<keyword evidence="3 18" id="KW-0723">Serine/threonine-protein kinase</keyword>
<keyword evidence="10 18" id="KW-0067">ATP-binding</keyword>
<evidence type="ECO:0000256" key="19">
    <source>
        <dbReference type="PROSITE-ProRule" id="PRU00076"/>
    </source>
</evidence>
<keyword evidence="11 20" id="KW-1133">Transmembrane helix</keyword>
<comment type="similarity">
    <text evidence="18">Belongs to the protein kinase superfamily. Ser/Thr protein kinase family.</text>
</comment>
<keyword evidence="15" id="KW-0325">Glycoprotein</keyword>
<dbReference type="InterPro" id="IPR000719">
    <property type="entry name" value="Prot_kinase_dom"/>
</dbReference>
<feature type="domain" description="Protein kinase" evidence="22">
    <location>
        <begin position="519"/>
        <end position="804"/>
    </location>
</feature>
<evidence type="ECO:0000256" key="21">
    <source>
        <dbReference type="SAM" id="SignalP"/>
    </source>
</evidence>
<evidence type="ECO:0000256" key="15">
    <source>
        <dbReference type="ARBA" id="ARBA00023180"/>
    </source>
</evidence>
<evidence type="ECO:0000256" key="14">
    <source>
        <dbReference type="ARBA" id="ARBA00023170"/>
    </source>
</evidence>
<dbReference type="SUPFAM" id="SSF56112">
    <property type="entry name" value="Protein kinase-like (PK-like)"/>
    <property type="match status" value="1"/>
</dbReference>
<dbReference type="Pfam" id="PF01453">
    <property type="entry name" value="B_lectin"/>
    <property type="match status" value="1"/>
</dbReference>
<comment type="catalytic activity">
    <reaction evidence="16 18">
        <text>L-threonyl-[protein] + ATP = O-phospho-L-threonyl-[protein] + ADP + H(+)</text>
        <dbReference type="Rhea" id="RHEA:46608"/>
        <dbReference type="Rhea" id="RHEA-COMP:11060"/>
        <dbReference type="Rhea" id="RHEA-COMP:11605"/>
        <dbReference type="ChEBI" id="CHEBI:15378"/>
        <dbReference type="ChEBI" id="CHEBI:30013"/>
        <dbReference type="ChEBI" id="CHEBI:30616"/>
        <dbReference type="ChEBI" id="CHEBI:61977"/>
        <dbReference type="ChEBI" id="CHEBI:456216"/>
        <dbReference type="EC" id="2.7.11.1"/>
    </reaction>
</comment>
<dbReference type="Gene3D" id="2.90.10.10">
    <property type="entry name" value="Bulb-type lectin domain"/>
    <property type="match status" value="1"/>
</dbReference>
<evidence type="ECO:0000256" key="7">
    <source>
        <dbReference type="ARBA" id="ARBA00022734"/>
    </source>
</evidence>
<evidence type="ECO:0000256" key="4">
    <source>
        <dbReference type="ARBA" id="ARBA00022679"/>
    </source>
</evidence>
<dbReference type="Pfam" id="PF07714">
    <property type="entry name" value="PK_Tyr_Ser-Thr"/>
    <property type="match status" value="1"/>
</dbReference>
<evidence type="ECO:0000256" key="10">
    <source>
        <dbReference type="ARBA" id="ARBA00022840"/>
    </source>
</evidence>
<accession>A0A5J5R1Z0</accession>
<dbReference type="PANTHER" id="PTHR27002">
    <property type="entry name" value="RECEPTOR-LIKE SERINE/THREONINE-PROTEIN KINASE SD1-8"/>
    <property type="match status" value="1"/>
</dbReference>
<evidence type="ECO:0000259" key="23">
    <source>
        <dbReference type="PROSITE" id="PS50026"/>
    </source>
</evidence>
<dbReference type="GO" id="GO:0106310">
    <property type="term" value="F:protein serine kinase activity"/>
    <property type="evidence" value="ECO:0007669"/>
    <property type="project" value="RHEA"/>
</dbReference>
<dbReference type="PANTHER" id="PTHR27002:SF1095">
    <property type="entry name" value="G-TYPE LECTIN S-RECEPTOR-LIKE SERINE_THREONINE-PROTEIN KINASE RKS1"/>
    <property type="match status" value="1"/>
</dbReference>
<evidence type="ECO:0000256" key="13">
    <source>
        <dbReference type="ARBA" id="ARBA00023157"/>
    </source>
</evidence>
<dbReference type="PROSITE" id="PS50026">
    <property type="entry name" value="EGF_3"/>
    <property type="match status" value="1"/>
</dbReference>
<dbReference type="Pfam" id="PF08276">
    <property type="entry name" value="PAN_2"/>
    <property type="match status" value="1"/>
</dbReference>
<dbReference type="FunFam" id="1.10.510.10:FF:000060">
    <property type="entry name" value="G-type lectin S-receptor-like serine/threonine-protein kinase"/>
    <property type="match status" value="1"/>
</dbReference>
<evidence type="ECO:0000256" key="9">
    <source>
        <dbReference type="ARBA" id="ARBA00022777"/>
    </source>
</evidence>
<dbReference type="InterPro" id="IPR036426">
    <property type="entry name" value="Bulb-type_lectin_dom_sf"/>
</dbReference>
<dbReference type="SMART" id="SM00220">
    <property type="entry name" value="S_TKc"/>
    <property type="match status" value="1"/>
</dbReference>
<evidence type="ECO:0000256" key="17">
    <source>
        <dbReference type="ARBA" id="ARBA00048679"/>
    </source>
</evidence>
<gene>
    <name evidence="26" type="ORF">ES319_D06G146600v1</name>
</gene>
<dbReference type="PROSITE" id="PS50948">
    <property type="entry name" value="PAN"/>
    <property type="match status" value="1"/>
</dbReference>
<keyword evidence="14" id="KW-0675">Receptor</keyword>
<keyword evidence="19" id="KW-0245">EGF-like domain</keyword>
<feature type="chain" id="PRO_5023929273" description="Receptor-like serine/threonine-protein kinase" evidence="21">
    <location>
        <begin position="23"/>
        <end position="835"/>
    </location>
</feature>
<evidence type="ECO:0000259" key="22">
    <source>
        <dbReference type="PROSITE" id="PS50011"/>
    </source>
</evidence>
<dbReference type="PROSITE" id="PS50927">
    <property type="entry name" value="BULB_LECTIN"/>
    <property type="match status" value="1"/>
</dbReference>
<dbReference type="PIRSF" id="PIRSF000641">
    <property type="entry name" value="SRK"/>
    <property type="match status" value="1"/>
</dbReference>
<dbReference type="SMART" id="SM00473">
    <property type="entry name" value="PAN_AP"/>
    <property type="match status" value="1"/>
</dbReference>
<keyword evidence="8 18" id="KW-0547">Nucleotide-binding</keyword>
<dbReference type="EMBL" id="CM018220">
    <property type="protein sequence ID" value="KAB2025415.1"/>
    <property type="molecule type" value="Genomic_DNA"/>
</dbReference>
<dbReference type="InterPro" id="IPR021820">
    <property type="entry name" value="S-locus_recpt_kinase_C"/>
</dbReference>
<dbReference type="InterPro" id="IPR000742">
    <property type="entry name" value="EGF"/>
</dbReference>
<dbReference type="PROSITE" id="PS00108">
    <property type="entry name" value="PROTEIN_KINASE_ST"/>
    <property type="match status" value="1"/>
</dbReference>
<keyword evidence="9 18" id="KW-0418">Kinase</keyword>
<dbReference type="SUPFAM" id="SSF51110">
    <property type="entry name" value="alpha-D-mannose-specific plant lectins"/>
    <property type="match status" value="1"/>
</dbReference>
<feature type="transmembrane region" description="Helical" evidence="20">
    <location>
        <begin position="442"/>
        <end position="465"/>
    </location>
</feature>
<sequence length="835" mass="93709">MNPVIWLLKILLIFFLSHFSFSSDIITQHHFIKDNDEVIVSSGNIFALGFFSPGSSSNRYFGIWYYQHPEKTVVWVANRENPINDTSGVFSIDRRGNLVLFQTNQTLPVWSTNISLAGTSNCIAQVLDSGNLVLIHNDTTKAVLWQSFDHPTNTWLSFQKLGLNLRTGVNLIYTSWKSPDDPGVGNYSFRMNPNGSPQIFLYKGSTPWWRSGAWTGQRWSGIPQMTQNFIFKDTFVNTGYEVSFSSDVRNSSIASRTLVKETGVWQRETWNNEAQRWIVFYSAPTERCDFYGYCGPNGYCNPYLAGALECTCFPGFQPKSPEGWFIGDSAGGCVRKRGVSMCGNGEGFVKFPHAKVPDTSAAVVNMSIGLKQCKEKCLRNCSCMAYASANSETGRGIGCLTWHGDLMDARKYTYTGQDLYIRVDKNEIARYTKKGLLHNRGVLAIIIVSLAVVLLILIALSRCFLRRQRRAGRARKSKNIFSFTSFKDSLGEKEIDESRRNGDLPYFDLGTIAAATNNFSSDNKLGQGGFGPVYKGVLLNGQEIAVKRLSNSSSQGLQEFKNEIVLIAKLQHRNLVRILGCCVEGEEKMLVYEFLPNKSLDFIIFDDSKRSLLDWKKRLEIICGIARGMLYLHHDSRLRVIHRDLKASNVLLDDAMNPKISDFGMARIFGGDQMEGDTRRVVGTYGYMSPEYAMHGHFSMKSDVYSFGVLLLEIITGKKNSSYFPNSPSLNMVGHVWELWKEEKAMEVVDSSLADSYSTDEILKCIQIGLLCVQECATNRPTMLTVVFMLSNETTLPSPEQPAFIAKKIHKSDEISISGGTKSINEVTLTMIDAR</sequence>
<evidence type="ECO:0000259" key="24">
    <source>
        <dbReference type="PROSITE" id="PS50927"/>
    </source>
</evidence>
<dbReference type="SMART" id="SM00108">
    <property type="entry name" value="B_lectin"/>
    <property type="match status" value="1"/>
</dbReference>
<dbReference type="GO" id="GO:0005524">
    <property type="term" value="F:ATP binding"/>
    <property type="evidence" value="ECO:0007669"/>
    <property type="project" value="UniProtKB-KW"/>
</dbReference>
<dbReference type="InterPro" id="IPR024171">
    <property type="entry name" value="SRK-like_kinase"/>
</dbReference>
<dbReference type="PROSITE" id="PS50011">
    <property type="entry name" value="PROTEIN_KINASE_DOM"/>
    <property type="match status" value="1"/>
</dbReference>
<keyword evidence="5 20" id="KW-0812">Transmembrane</keyword>
<dbReference type="EC" id="2.7.11.1" evidence="18"/>
<evidence type="ECO:0000256" key="11">
    <source>
        <dbReference type="ARBA" id="ARBA00022989"/>
    </source>
</evidence>
<dbReference type="GO" id="GO:0048544">
    <property type="term" value="P:recognition of pollen"/>
    <property type="evidence" value="ECO:0007669"/>
    <property type="project" value="InterPro"/>
</dbReference>
<dbReference type="GO" id="GO:0004674">
    <property type="term" value="F:protein serine/threonine kinase activity"/>
    <property type="evidence" value="ECO:0007669"/>
    <property type="project" value="UniProtKB-KW"/>
</dbReference>
<evidence type="ECO:0000256" key="12">
    <source>
        <dbReference type="ARBA" id="ARBA00023136"/>
    </source>
</evidence>
<evidence type="ECO:0000256" key="2">
    <source>
        <dbReference type="ARBA" id="ARBA00022475"/>
    </source>
</evidence>
<keyword evidence="13" id="KW-1015">Disulfide bond</keyword>
<proteinExistence type="inferred from homology"/>
<keyword evidence="6 21" id="KW-0732">Signal</keyword>
<evidence type="ECO:0000313" key="26">
    <source>
        <dbReference type="EMBL" id="KAB2025415.1"/>
    </source>
</evidence>
<dbReference type="InterPro" id="IPR001480">
    <property type="entry name" value="Bulb-type_lectin_dom"/>
</dbReference>
<dbReference type="Gene3D" id="1.10.510.10">
    <property type="entry name" value="Transferase(Phosphotransferase) domain 1"/>
    <property type="match status" value="1"/>
</dbReference>
<comment type="caution">
    <text evidence="19">Lacks conserved residue(s) required for the propagation of feature annotation.</text>
</comment>
<evidence type="ECO:0000256" key="16">
    <source>
        <dbReference type="ARBA" id="ARBA00047899"/>
    </source>
</evidence>
<dbReference type="GO" id="GO:0030246">
    <property type="term" value="F:carbohydrate binding"/>
    <property type="evidence" value="ECO:0007669"/>
    <property type="project" value="UniProtKB-KW"/>
</dbReference>
<evidence type="ECO:0000259" key="25">
    <source>
        <dbReference type="PROSITE" id="PS50948"/>
    </source>
</evidence>
<evidence type="ECO:0000256" key="5">
    <source>
        <dbReference type="ARBA" id="ARBA00022692"/>
    </source>
</evidence>
<keyword evidence="4 18" id="KW-0808">Transferase</keyword>
<dbReference type="OrthoDB" id="1933550at2759"/>
<dbReference type="Pfam" id="PF00954">
    <property type="entry name" value="S_locus_glycop"/>
    <property type="match status" value="1"/>
</dbReference>
<evidence type="ECO:0000256" key="20">
    <source>
        <dbReference type="SAM" id="Phobius"/>
    </source>
</evidence>
<dbReference type="InterPro" id="IPR008271">
    <property type="entry name" value="Ser/Thr_kinase_AS"/>
</dbReference>
<dbReference type="InterPro" id="IPR001245">
    <property type="entry name" value="Ser-Thr/Tyr_kinase_cat_dom"/>
</dbReference>
<reference evidence="27" key="1">
    <citation type="journal article" date="2020" name="Nat. Genet.">
        <title>Genomic diversifications of five Gossypium allopolyploid species and their impact on cotton improvement.</title>
        <authorList>
            <person name="Chen Z.J."/>
            <person name="Sreedasyam A."/>
            <person name="Ando A."/>
            <person name="Song Q."/>
            <person name="De Santiago L.M."/>
            <person name="Hulse-Kemp A.M."/>
            <person name="Ding M."/>
            <person name="Ye W."/>
            <person name="Kirkbride R.C."/>
            <person name="Jenkins J."/>
            <person name="Plott C."/>
            <person name="Lovell J."/>
            <person name="Lin Y.M."/>
            <person name="Vaughn R."/>
            <person name="Liu B."/>
            <person name="Simpson S."/>
            <person name="Scheffler B.E."/>
            <person name="Wen L."/>
            <person name="Saski C.A."/>
            <person name="Grover C.E."/>
            <person name="Hu G."/>
            <person name="Conover J.L."/>
            <person name="Carlson J.W."/>
            <person name="Shu S."/>
            <person name="Boston L.B."/>
            <person name="Williams M."/>
            <person name="Peterson D.G."/>
            <person name="McGee K."/>
            <person name="Jones D.C."/>
            <person name="Wendel J.F."/>
            <person name="Stelly D.M."/>
            <person name="Grimwood J."/>
            <person name="Schmutz J."/>
        </authorList>
    </citation>
    <scope>NUCLEOTIDE SEQUENCE [LARGE SCALE GENOMIC DNA]</scope>
    <source>
        <strain evidence="27">cv. 3-79</strain>
    </source>
</reference>
<evidence type="ECO:0000256" key="18">
    <source>
        <dbReference type="PIRNR" id="PIRNR000641"/>
    </source>
</evidence>
<keyword evidence="27" id="KW-1185">Reference proteome</keyword>